<organism evidence="8 9">
    <name type="scientific">Spinacia oleracea</name>
    <name type="common">Spinach</name>
    <dbReference type="NCBI Taxonomy" id="3562"/>
    <lineage>
        <taxon>Eukaryota</taxon>
        <taxon>Viridiplantae</taxon>
        <taxon>Streptophyta</taxon>
        <taxon>Embryophyta</taxon>
        <taxon>Tracheophyta</taxon>
        <taxon>Spermatophyta</taxon>
        <taxon>Magnoliopsida</taxon>
        <taxon>eudicotyledons</taxon>
        <taxon>Gunneridae</taxon>
        <taxon>Pentapetalae</taxon>
        <taxon>Caryophyllales</taxon>
        <taxon>Chenopodiaceae</taxon>
        <taxon>Chenopodioideae</taxon>
        <taxon>Anserineae</taxon>
        <taxon>Spinacia</taxon>
    </lineage>
</organism>
<protein>
    <submittedName>
        <fullName evidence="9">Disease resistance protein RGA3</fullName>
    </submittedName>
</protein>
<dbReference type="InterPro" id="IPR027417">
    <property type="entry name" value="P-loop_NTPase"/>
</dbReference>
<dbReference type="InterPro" id="IPR056789">
    <property type="entry name" value="LRR_R13L1-DRL21"/>
</dbReference>
<reference evidence="9" key="2">
    <citation type="submission" date="2025-08" db="UniProtKB">
        <authorList>
            <consortium name="RefSeq"/>
        </authorList>
    </citation>
    <scope>IDENTIFICATION</scope>
    <source>
        <tissue evidence="9">Leaf</tissue>
    </source>
</reference>
<evidence type="ECO:0000259" key="6">
    <source>
        <dbReference type="Pfam" id="PF23559"/>
    </source>
</evidence>
<name>A0A9R0KAN3_SPIOL</name>
<dbReference type="Gene3D" id="3.80.10.10">
    <property type="entry name" value="Ribonuclease Inhibitor"/>
    <property type="match status" value="4"/>
</dbReference>
<evidence type="ECO:0000313" key="8">
    <source>
        <dbReference type="Proteomes" id="UP000813463"/>
    </source>
</evidence>
<dbReference type="InterPro" id="IPR057135">
    <property type="entry name" value="At4g27190-like_LRR"/>
</dbReference>
<dbReference type="Gene3D" id="1.10.10.10">
    <property type="entry name" value="Winged helix-like DNA-binding domain superfamily/Winged helix DNA-binding domain"/>
    <property type="match status" value="1"/>
</dbReference>
<dbReference type="InterPro" id="IPR032675">
    <property type="entry name" value="LRR_dom_sf"/>
</dbReference>
<evidence type="ECO:0000256" key="3">
    <source>
        <dbReference type="ARBA" id="ARBA00022821"/>
    </source>
</evidence>
<feature type="domain" description="Disease resistance protein winged helix" evidence="6">
    <location>
        <begin position="484"/>
        <end position="555"/>
    </location>
</feature>
<dbReference type="Pfam" id="PF23247">
    <property type="entry name" value="LRR_RPS2"/>
    <property type="match status" value="1"/>
</dbReference>
<evidence type="ECO:0000256" key="2">
    <source>
        <dbReference type="ARBA" id="ARBA00022737"/>
    </source>
</evidence>
<dbReference type="PANTHER" id="PTHR36766">
    <property type="entry name" value="PLANT BROAD-SPECTRUM MILDEW RESISTANCE PROTEIN RPW8"/>
    <property type="match status" value="1"/>
</dbReference>
<dbReference type="Pfam" id="PF23559">
    <property type="entry name" value="WHD_DRP"/>
    <property type="match status" value="1"/>
</dbReference>
<dbReference type="InterPro" id="IPR058922">
    <property type="entry name" value="WHD_DRP"/>
</dbReference>
<dbReference type="InterPro" id="IPR042197">
    <property type="entry name" value="Apaf_helical"/>
</dbReference>
<dbReference type="Gene3D" id="3.40.50.300">
    <property type="entry name" value="P-loop containing nucleotide triphosphate hydrolases"/>
    <property type="match status" value="1"/>
</dbReference>
<sequence length="1249" mass="141865">MAAEGVILENLETTLNIEEHQLLLSSVRLTDLAESLKMIKGAVAALEDDEDHSLRGSLENLVALLHQADDLLDDILTRANSTNFARVEDQNGNLGGNVRRGLQRMVNASSRVAQKVSLFFPSNRLLLMARRVEKIGQEIKVLGMQMRNNFDTVDLLERPFEPPRYSYSLNRNRVIGRDNEKQKIIEMLLRPSTENETSVSVIPIVGSPGIGKSALAQFVYDDEKVKSHFDLRMWIQVSQITDEREIIQEIVESCTNRRSSNNQNPKPAKFLHARVHQNGLTFRNLLGCQNLDTSQTAPSHSFSKNKANIYERRLQKEIEGKLYLLILDDACITHGQHLKDILATGARGSRVLVTTRHVAVADNAKTDISESYKLKGLSQNDSWFLFENFALGQDNRRNPEQENQRDPELEQIGREIAGNCGGVPLTIKVAASLLYGKSKEIWSSLKDQLIFSENQEEDIMKHVLHFSYHDLPTRLKACFGYCSLFPDDFTFNKHDLISLWIAQGFINPRHGRSLEKAAEKYFLELSRRCFFEDVMTDDLRNIITCKMHHIMRTLACQSSAGIVSLYVTDDSGINLDSTWKHVSFTCDSDSLSTTSSTKLEAQDLRTLVSVNEPDSVTKLGPLMCNMLISSLKCLRVLDLHNLGIEDLPVSIGKLIHLRYLDLSKNDGLVTLPKSVTELYNLHTLKLNSCANLTRLPNNFGELINLGRFEVDECDNLTCMPLGLEKLTQLETLSRFVVGEEFSKDMANTGLKALKKLNNLRGRLAIELTGEWTTAIPEAPQAELRKKKHLRELKISWEKRVSKVEKVTHLLSEEEKSSHKHLLEQLHPNSKLKILCIEGYKGEDFPIWAGVNRLATSLPNLVVISIEGCEKCEHLPPFGELPSLKRLTLRHMANVRYVEKETLLESPLFFPFLEELTLHNFYKLEGWRKEVTITSRQQEAIRSFPCLTKLMIWNCPNLRSMPLFMKVLDLNLRNVNQLLLEECAKKASGANRQQLGNISRIRDLQIKGCPNLRSFEAVRQGLGNLPNLKLLVVERCHALSLLAPELQHLTSLERLEISSCKELDLSDNGTSTTGNFKTISRLPIRLAHHLRGTSRTPWTSLTCLRHLTLREIPKMETLPEGLKYVQSLRSLWISACPSLTALPEWIGCLTALQHLRIESCRRLTRLPDGLREVESLMKVEITECPELMERCREHTGEDWHKIKKAQILLHKSWRYGLMSELGAPQNRSNVQALTDVKYFIVPMIAAEKVV</sequence>
<evidence type="ECO:0000259" key="4">
    <source>
        <dbReference type="Pfam" id="PF00931"/>
    </source>
</evidence>
<gene>
    <name evidence="9" type="primary">LOC110802697</name>
</gene>
<dbReference type="InterPro" id="IPR036388">
    <property type="entry name" value="WH-like_DNA-bd_sf"/>
</dbReference>
<dbReference type="PANTHER" id="PTHR36766:SF40">
    <property type="entry name" value="DISEASE RESISTANCE PROTEIN RGA3"/>
    <property type="match status" value="1"/>
</dbReference>
<reference evidence="8" key="1">
    <citation type="journal article" date="2021" name="Nat. Commun.">
        <title>Genomic analyses provide insights into spinach domestication and the genetic basis of agronomic traits.</title>
        <authorList>
            <person name="Cai X."/>
            <person name="Sun X."/>
            <person name="Xu C."/>
            <person name="Sun H."/>
            <person name="Wang X."/>
            <person name="Ge C."/>
            <person name="Zhang Z."/>
            <person name="Wang Q."/>
            <person name="Fei Z."/>
            <person name="Jiao C."/>
            <person name="Wang Q."/>
        </authorList>
    </citation>
    <scope>NUCLEOTIDE SEQUENCE [LARGE SCALE GENOMIC DNA]</scope>
    <source>
        <strain evidence="8">cv. Varoflay</strain>
    </source>
</reference>
<dbReference type="GO" id="GO:0006952">
    <property type="term" value="P:defense response"/>
    <property type="evidence" value="ECO:0007669"/>
    <property type="project" value="UniProtKB-KW"/>
</dbReference>
<dbReference type="AlphaFoldDB" id="A0A9R0KAN3"/>
<dbReference type="SUPFAM" id="SSF52058">
    <property type="entry name" value="L domain-like"/>
    <property type="match status" value="2"/>
</dbReference>
<feature type="domain" description="NB-ARC" evidence="4">
    <location>
        <begin position="178"/>
        <end position="392"/>
    </location>
</feature>
<keyword evidence="8" id="KW-1185">Reference proteome</keyword>
<dbReference type="KEGG" id="soe:110802697"/>
<dbReference type="RefSeq" id="XP_021863843.2">
    <property type="nucleotide sequence ID" value="XM_022008151.2"/>
</dbReference>
<feature type="domain" description="Disease resistance protein At4g27190-like leucine-rich repeats" evidence="5">
    <location>
        <begin position="1025"/>
        <end position="1160"/>
    </location>
</feature>
<evidence type="ECO:0000259" key="5">
    <source>
        <dbReference type="Pfam" id="PF23247"/>
    </source>
</evidence>
<dbReference type="Pfam" id="PF00931">
    <property type="entry name" value="NB-ARC"/>
    <property type="match status" value="1"/>
</dbReference>
<dbReference type="InterPro" id="IPR002182">
    <property type="entry name" value="NB-ARC"/>
</dbReference>
<evidence type="ECO:0000259" key="7">
    <source>
        <dbReference type="Pfam" id="PF25019"/>
    </source>
</evidence>
<evidence type="ECO:0000256" key="1">
    <source>
        <dbReference type="ARBA" id="ARBA00022614"/>
    </source>
</evidence>
<feature type="domain" description="R13L1/DRL21-like LRR repeat region" evidence="7">
    <location>
        <begin position="750"/>
        <end position="891"/>
    </location>
</feature>
<dbReference type="SUPFAM" id="SSF52540">
    <property type="entry name" value="P-loop containing nucleoside triphosphate hydrolases"/>
    <property type="match status" value="1"/>
</dbReference>
<keyword evidence="1" id="KW-0433">Leucine-rich repeat</keyword>
<keyword evidence="2" id="KW-0677">Repeat</keyword>
<dbReference type="Gene3D" id="1.10.8.430">
    <property type="entry name" value="Helical domain of apoptotic protease-activating factors"/>
    <property type="match status" value="1"/>
</dbReference>
<dbReference type="GeneID" id="110802697"/>
<evidence type="ECO:0000313" key="9">
    <source>
        <dbReference type="RefSeq" id="XP_021863843.2"/>
    </source>
</evidence>
<accession>A0A9R0KAN3</accession>
<dbReference type="PRINTS" id="PR00364">
    <property type="entry name" value="DISEASERSIST"/>
</dbReference>
<proteinExistence type="predicted"/>
<keyword evidence="3" id="KW-0611">Plant defense</keyword>
<dbReference type="GO" id="GO:0043531">
    <property type="term" value="F:ADP binding"/>
    <property type="evidence" value="ECO:0007669"/>
    <property type="project" value="InterPro"/>
</dbReference>
<dbReference type="Pfam" id="PF25019">
    <property type="entry name" value="LRR_R13L1-DRL21"/>
    <property type="match status" value="1"/>
</dbReference>
<dbReference type="Proteomes" id="UP000813463">
    <property type="component" value="Chromosome 3"/>
</dbReference>